<sequence>METCDISLVKQEIVELIKTEPQNEDGIDMCRQSIIKTEKESDTVNFVDGIVKNEIKLYDSSFGIMDSNIDHFTPVDQSEEAYLHWRGEPFWENHLQFPMT</sequence>
<organism evidence="1">
    <name type="scientific">Timema cristinae</name>
    <name type="common">Walking stick</name>
    <dbReference type="NCBI Taxonomy" id="61476"/>
    <lineage>
        <taxon>Eukaryota</taxon>
        <taxon>Metazoa</taxon>
        <taxon>Ecdysozoa</taxon>
        <taxon>Arthropoda</taxon>
        <taxon>Hexapoda</taxon>
        <taxon>Insecta</taxon>
        <taxon>Pterygota</taxon>
        <taxon>Neoptera</taxon>
        <taxon>Polyneoptera</taxon>
        <taxon>Phasmatodea</taxon>
        <taxon>Timematodea</taxon>
        <taxon>Timematoidea</taxon>
        <taxon>Timematidae</taxon>
        <taxon>Timema</taxon>
    </lineage>
</organism>
<name>A0A7R9DAZ1_TIMCR</name>
<evidence type="ECO:0000313" key="1">
    <source>
        <dbReference type="EMBL" id="CAD7411280.1"/>
    </source>
</evidence>
<dbReference type="AlphaFoldDB" id="A0A7R9DAZ1"/>
<accession>A0A7R9DAZ1</accession>
<proteinExistence type="predicted"/>
<gene>
    <name evidence="1" type="ORF">TCEB3V08_LOCUS10880</name>
</gene>
<dbReference type="EMBL" id="OC322143">
    <property type="protein sequence ID" value="CAD7411280.1"/>
    <property type="molecule type" value="Genomic_DNA"/>
</dbReference>
<protein>
    <submittedName>
        <fullName evidence="1">Uncharacterized protein</fullName>
    </submittedName>
</protein>
<reference evidence="1" key="1">
    <citation type="submission" date="2020-11" db="EMBL/GenBank/DDBJ databases">
        <authorList>
            <person name="Tran Van P."/>
        </authorList>
    </citation>
    <scope>NUCLEOTIDE SEQUENCE</scope>
</reference>